<evidence type="ECO:0000313" key="2">
    <source>
        <dbReference type="Proteomes" id="UP000628736"/>
    </source>
</evidence>
<accession>A0A8J6J286</accession>
<evidence type="ECO:0000313" key="1">
    <source>
        <dbReference type="EMBL" id="MBC5722899.1"/>
    </source>
</evidence>
<protein>
    <submittedName>
        <fullName evidence="1">Uncharacterized protein</fullName>
    </submittedName>
</protein>
<keyword evidence="2" id="KW-1185">Reference proteome</keyword>
<dbReference type="RefSeq" id="WP_186852869.1">
    <property type="nucleotide sequence ID" value="NZ_JACOPO010000005.1"/>
</dbReference>
<dbReference type="EMBL" id="JACOPO010000005">
    <property type="protein sequence ID" value="MBC5722899.1"/>
    <property type="molecule type" value="Genomic_DNA"/>
</dbReference>
<gene>
    <name evidence="1" type="ORF">H8S11_08755</name>
</gene>
<dbReference type="Proteomes" id="UP000628736">
    <property type="component" value="Unassembled WGS sequence"/>
</dbReference>
<sequence>MTEEIMALCRAMGATEDQEGLLLPLAQASAQALERRLKPGTSPGLCGPAFPLAAAMLAMDGLERAVGSGRVSSFTAGEVSIRMGERPERAA</sequence>
<proteinExistence type="predicted"/>
<organism evidence="1 2">
    <name type="scientific">Flintibacter hominis</name>
    <dbReference type="NCBI Taxonomy" id="2763048"/>
    <lineage>
        <taxon>Bacteria</taxon>
        <taxon>Bacillati</taxon>
        <taxon>Bacillota</taxon>
        <taxon>Clostridia</taxon>
        <taxon>Eubacteriales</taxon>
        <taxon>Flintibacter</taxon>
    </lineage>
</organism>
<reference evidence="1" key="1">
    <citation type="submission" date="2020-08" db="EMBL/GenBank/DDBJ databases">
        <title>Genome public.</title>
        <authorList>
            <person name="Liu C."/>
            <person name="Sun Q."/>
        </authorList>
    </citation>
    <scope>NUCLEOTIDE SEQUENCE</scope>
    <source>
        <strain evidence="1">NSJ-23</strain>
    </source>
</reference>
<name>A0A8J6J286_9FIRM</name>
<comment type="caution">
    <text evidence="1">The sequence shown here is derived from an EMBL/GenBank/DDBJ whole genome shotgun (WGS) entry which is preliminary data.</text>
</comment>
<dbReference type="AlphaFoldDB" id="A0A8J6J286"/>